<feature type="coiled-coil region" evidence="1">
    <location>
        <begin position="454"/>
        <end position="502"/>
    </location>
</feature>
<feature type="transmembrane region" description="Helical" evidence="2">
    <location>
        <begin position="49"/>
        <end position="71"/>
    </location>
</feature>
<keyword evidence="2" id="KW-1133">Transmembrane helix</keyword>
<feature type="domain" description="Bacteriophage tail tape measure C-terminal" evidence="3">
    <location>
        <begin position="660"/>
        <end position="734"/>
    </location>
</feature>
<keyword evidence="1" id="KW-0175">Coiled coil</keyword>
<organism evidence="4">
    <name type="scientific">Pseudomonas sp. W17</name>
    <dbReference type="NCBI Taxonomy" id="3144407"/>
    <lineage>
        <taxon>Bacteria</taxon>
        <taxon>Pseudomonadati</taxon>
        <taxon>Pseudomonadota</taxon>
        <taxon>Gammaproteobacteria</taxon>
        <taxon>Pseudomonadales</taxon>
        <taxon>Pseudomonadaceae</taxon>
        <taxon>Pseudomonas</taxon>
    </lineage>
</organism>
<dbReference type="InterPro" id="IPR006431">
    <property type="entry name" value="Phage_tape_meas_C"/>
</dbReference>
<dbReference type="AlphaFoldDB" id="A0AAU7WNS8"/>
<keyword evidence="2" id="KW-0472">Membrane</keyword>
<dbReference type="EMBL" id="CP158490">
    <property type="protein sequence ID" value="XBY21944.1"/>
    <property type="molecule type" value="Genomic_DNA"/>
</dbReference>
<dbReference type="RefSeq" id="WP_350403365.1">
    <property type="nucleotide sequence ID" value="NZ_CP158490.1"/>
</dbReference>
<proteinExistence type="predicted"/>
<reference evidence="4" key="1">
    <citation type="submission" date="2024-06" db="EMBL/GenBank/DDBJ databases">
        <authorList>
            <person name="Wu L."/>
        </authorList>
    </citation>
    <scope>NUCLEOTIDE SEQUENCE</scope>
    <source>
        <strain evidence="4">W17</strain>
    </source>
</reference>
<keyword evidence="2" id="KW-0812">Transmembrane</keyword>
<gene>
    <name evidence="4" type="ORF">ABCR88_20820</name>
</gene>
<evidence type="ECO:0000259" key="3">
    <source>
        <dbReference type="Pfam" id="PF09718"/>
    </source>
</evidence>
<sequence>MATRSLGSLTLDLIARIGGFEQGMDKAARVSEKRLKEIQKRAEEVGKKIGIAMGSIAAAATGAGTAALVMLKSTAAATTESDRWAKSLGMSTSTLQQWQYAAERAGLSADNMADIFKDIGDKIGDALVTGGGEAIDAIDKLGLSLDDLANMTPDKQLLAIADGLKQVGSQSEKINILESLGNDLSRMLPLLNNGAEGLRKYMQQAKDFGIALEPSQIASLVKANEVIEDLQAQVRGLRNEFVAGLADIDLSPLQHSLDGVRDIVNDPSFQQGIADLAAMVVKLTGAAALGLSQLPDDLKKMSSDLKYVLSWFSTDEKSRHLAGVKDEETTNRALGSYNKAQGGWNKFAANPTMFVGELFGQDLSAAKKASDDRLASYKAYTDLRGWADDKLVEGNKKLLEGDKALAEQEGKLTISRKGANGVTDKLLDSYDKLAKLEKDRASLVAAQAKDPENAERYRRAIEAIDKQVAQLNGTTKSAAEAQNKLKQQLKEASATYKELKQSFDPVSFAADEFRKRGTQLDLLLKNGKITQDEYNKGIAEMAKQFNIAVATTDPLVLRMKEIASYQAALDTQLGNLKRSGQRAAEAVGMGSSRAALQDQLNGVDDTYAEDRKALAAQYADAGSGMSAEEYNRKLDALKKNHQQMADQVKANYAEMKEAQGDWTNGARGAWEDYLDSAQDIAGQTRSLFSNAFSSMEDAITQFAMTGKLSFADFTKSVLADMARIAARQAASSALSSLFGMAASAASSYFGGATGATQAGYTGSGFSSWVAGQRATGGPVAPNSLYEVNERGPELYNQGGRSYLMTGANGGSVTPLTSGASPGAPGAASSGGSYIFPITINVDASGAGGGAGASQEEVVAAGKNIQNAARVEAETAVRKGLAPGGSIYNAIRGRG</sequence>
<accession>A0AAU7WNS8</accession>
<protein>
    <submittedName>
        <fullName evidence="4">Phage tail tape measure protein</fullName>
    </submittedName>
</protein>
<feature type="coiled-coil region" evidence="1">
    <location>
        <begin position="627"/>
        <end position="658"/>
    </location>
</feature>
<evidence type="ECO:0000313" key="4">
    <source>
        <dbReference type="EMBL" id="XBY21944.1"/>
    </source>
</evidence>
<dbReference type="Pfam" id="PF09718">
    <property type="entry name" value="Tape_meas_lam_C"/>
    <property type="match status" value="1"/>
</dbReference>
<evidence type="ECO:0000256" key="1">
    <source>
        <dbReference type="SAM" id="Coils"/>
    </source>
</evidence>
<evidence type="ECO:0000256" key="2">
    <source>
        <dbReference type="SAM" id="Phobius"/>
    </source>
</evidence>
<dbReference type="NCBIfam" id="TIGR01541">
    <property type="entry name" value="tape_meas_lam_C"/>
    <property type="match status" value="1"/>
</dbReference>
<name>A0AAU7WNS8_9PSED</name>